<name>A0A0C2X5J0_SERVB</name>
<accession>A0A0C2X5J0</accession>
<dbReference type="HOGENOM" id="CLU_1062317_0_0_1"/>
<evidence type="ECO:0000313" key="3">
    <source>
        <dbReference type="Proteomes" id="UP000054097"/>
    </source>
</evidence>
<dbReference type="EMBL" id="KN824322">
    <property type="protein sequence ID" value="KIM24577.1"/>
    <property type="molecule type" value="Genomic_DNA"/>
</dbReference>
<keyword evidence="3" id="KW-1185">Reference proteome</keyword>
<reference evidence="2 3" key="1">
    <citation type="submission" date="2014-04" db="EMBL/GenBank/DDBJ databases">
        <authorList>
            <consortium name="DOE Joint Genome Institute"/>
            <person name="Kuo A."/>
            <person name="Zuccaro A."/>
            <person name="Kohler A."/>
            <person name="Nagy L.G."/>
            <person name="Floudas D."/>
            <person name="Copeland A."/>
            <person name="Barry K.W."/>
            <person name="Cichocki N."/>
            <person name="Veneault-Fourrey C."/>
            <person name="LaButti K."/>
            <person name="Lindquist E.A."/>
            <person name="Lipzen A."/>
            <person name="Lundell T."/>
            <person name="Morin E."/>
            <person name="Murat C."/>
            <person name="Sun H."/>
            <person name="Tunlid A."/>
            <person name="Henrissat B."/>
            <person name="Grigoriev I.V."/>
            <person name="Hibbett D.S."/>
            <person name="Martin F."/>
            <person name="Nordberg H.P."/>
            <person name="Cantor M.N."/>
            <person name="Hua S.X."/>
        </authorList>
    </citation>
    <scope>NUCLEOTIDE SEQUENCE [LARGE SCALE GENOMIC DNA]</scope>
    <source>
        <strain evidence="2 3">MAFF 305830</strain>
    </source>
</reference>
<dbReference type="Proteomes" id="UP000054097">
    <property type="component" value="Unassembled WGS sequence"/>
</dbReference>
<evidence type="ECO:0000256" key="1">
    <source>
        <dbReference type="SAM" id="MobiDB-lite"/>
    </source>
</evidence>
<feature type="compositionally biased region" description="Low complexity" evidence="1">
    <location>
        <begin position="182"/>
        <end position="194"/>
    </location>
</feature>
<gene>
    <name evidence="2" type="ORF">M408DRAFT_26873</name>
</gene>
<protein>
    <submittedName>
        <fullName evidence="2">Uncharacterized protein</fullName>
    </submittedName>
</protein>
<reference evidence="3" key="2">
    <citation type="submission" date="2015-01" db="EMBL/GenBank/DDBJ databases">
        <title>Evolutionary Origins and Diversification of the Mycorrhizal Mutualists.</title>
        <authorList>
            <consortium name="DOE Joint Genome Institute"/>
            <consortium name="Mycorrhizal Genomics Consortium"/>
            <person name="Kohler A."/>
            <person name="Kuo A."/>
            <person name="Nagy L.G."/>
            <person name="Floudas D."/>
            <person name="Copeland A."/>
            <person name="Barry K.W."/>
            <person name="Cichocki N."/>
            <person name="Veneault-Fourrey C."/>
            <person name="LaButti K."/>
            <person name="Lindquist E.A."/>
            <person name="Lipzen A."/>
            <person name="Lundell T."/>
            <person name="Morin E."/>
            <person name="Murat C."/>
            <person name="Riley R."/>
            <person name="Ohm R."/>
            <person name="Sun H."/>
            <person name="Tunlid A."/>
            <person name="Henrissat B."/>
            <person name="Grigoriev I.V."/>
            <person name="Hibbett D.S."/>
            <person name="Martin F."/>
        </authorList>
    </citation>
    <scope>NUCLEOTIDE SEQUENCE [LARGE SCALE GENOMIC DNA]</scope>
    <source>
        <strain evidence="3">MAFF 305830</strain>
    </source>
</reference>
<feature type="region of interest" description="Disordered" evidence="1">
    <location>
        <begin position="149"/>
        <end position="194"/>
    </location>
</feature>
<feature type="compositionally biased region" description="Low complexity" evidence="1">
    <location>
        <begin position="158"/>
        <end position="169"/>
    </location>
</feature>
<sequence>MHQRRYRSLTPPYADVRTETCQLDTSSGAYSCISATTGPPTCDAGQSLCDNRICCNTATYTCGDDGQGHPLCIESTATICPDNQFGCVNNLCCQSGTETCVPNASAALGWECQAIFTTGGGETCPNGQTRVEGYDLCCPSADHYVENGTPHCGRRPNDNTPTTPNTPNTGGSSPAPGGNNQATPSRSASTTSASATRAASNAAFRGHVISKAGEISLLGLVMLMVV</sequence>
<organism evidence="2 3">
    <name type="scientific">Serendipita vermifera MAFF 305830</name>
    <dbReference type="NCBI Taxonomy" id="933852"/>
    <lineage>
        <taxon>Eukaryota</taxon>
        <taxon>Fungi</taxon>
        <taxon>Dikarya</taxon>
        <taxon>Basidiomycota</taxon>
        <taxon>Agaricomycotina</taxon>
        <taxon>Agaricomycetes</taxon>
        <taxon>Sebacinales</taxon>
        <taxon>Serendipitaceae</taxon>
        <taxon>Serendipita</taxon>
    </lineage>
</organism>
<evidence type="ECO:0000313" key="2">
    <source>
        <dbReference type="EMBL" id="KIM24577.1"/>
    </source>
</evidence>
<proteinExistence type="predicted"/>
<dbReference type="AlphaFoldDB" id="A0A0C2X5J0"/>